<evidence type="ECO:0000313" key="1">
    <source>
        <dbReference type="EMBL" id="GBN46741.1"/>
    </source>
</evidence>
<reference evidence="1 2" key="1">
    <citation type="journal article" date="2019" name="Sci. Rep.">
        <title>Orb-weaving spider Araneus ventricosus genome elucidates the spidroin gene catalogue.</title>
        <authorList>
            <person name="Kono N."/>
            <person name="Nakamura H."/>
            <person name="Ohtoshi R."/>
            <person name="Moran D.A.P."/>
            <person name="Shinohara A."/>
            <person name="Yoshida Y."/>
            <person name="Fujiwara M."/>
            <person name="Mori M."/>
            <person name="Tomita M."/>
            <person name="Arakawa K."/>
        </authorList>
    </citation>
    <scope>NUCLEOTIDE SEQUENCE [LARGE SCALE GENOMIC DNA]</scope>
</reference>
<feature type="non-terminal residue" evidence="1">
    <location>
        <position position="1"/>
    </location>
</feature>
<accession>A0A4Y2P603</accession>
<proteinExistence type="predicted"/>
<organism evidence="1 2">
    <name type="scientific">Araneus ventricosus</name>
    <name type="common">Orbweaver spider</name>
    <name type="synonym">Epeira ventricosa</name>
    <dbReference type="NCBI Taxonomy" id="182803"/>
    <lineage>
        <taxon>Eukaryota</taxon>
        <taxon>Metazoa</taxon>
        <taxon>Ecdysozoa</taxon>
        <taxon>Arthropoda</taxon>
        <taxon>Chelicerata</taxon>
        <taxon>Arachnida</taxon>
        <taxon>Araneae</taxon>
        <taxon>Araneomorphae</taxon>
        <taxon>Entelegynae</taxon>
        <taxon>Araneoidea</taxon>
        <taxon>Araneidae</taxon>
        <taxon>Araneus</taxon>
    </lineage>
</organism>
<evidence type="ECO:0000313" key="2">
    <source>
        <dbReference type="Proteomes" id="UP000499080"/>
    </source>
</evidence>
<protein>
    <recommendedName>
        <fullName evidence="3">DUF4371 domain-containing protein</fullName>
    </recommendedName>
</protein>
<dbReference type="AlphaFoldDB" id="A0A4Y2P603"/>
<comment type="caution">
    <text evidence="1">The sequence shown here is derived from an EMBL/GenBank/DDBJ whole genome shotgun (WGS) entry which is preliminary data.</text>
</comment>
<dbReference type="OrthoDB" id="6766867at2759"/>
<sequence>RSKTWRFVKISSSNFLTITILSLCILRIRESKTEEHYSLTQEPGSVYIGHVTPTSGSSEDIVTFIIYYLSGRGISLEKLVVIGCDGTAVNTGWKNGLIRRIEIHLEKPLQWAVCLLHFNKLPFRHLFQYLDGKSLRGPIGGKLSGGEKRPVIGFKSIDC</sequence>
<name>A0A4Y2P603_ARAVE</name>
<dbReference type="EMBL" id="BGPR01213306">
    <property type="protein sequence ID" value="GBN46741.1"/>
    <property type="molecule type" value="Genomic_DNA"/>
</dbReference>
<gene>
    <name evidence="1" type="ORF">AVEN_182126_1</name>
</gene>
<dbReference type="Proteomes" id="UP000499080">
    <property type="component" value="Unassembled WGS sequence"/>
</dbReference>
<evidence type="ECO:0008006" key="3">
    <source>
        <dbReference type="Google" id="ProtNLM"/>
    </source>
</evidence>
<keyword evidence="2" id="KW-1185">Reference proteome</keyword>